<dbReference type="CDD" id="cd02503">
    <property type="entry name" value="MobA"/>
    <property type="match status" value="1"/>
</dbReference>
<keyword evidence="6 8" id="KW-0342">GTP-binding</keyword>
<dbReference type="Pfam" id="PF12804">
    <property type="entry name" value="NTP_transf_3"/>
    <property type="match status" value="1"/>
</dbReference>
<gene>
    <name evidence="8 10" type="primary">mobA</name>
    <name evidence="10" type="ORF">DEH84_09680</name>
</gene>
<dbReference type="NCBIfam" id="TIGR02665">
    <property type="entry name" value="molyb_mobA"/>
    <property type="match status" value="1"/>
</dbReference>
<evidence type="ECO:0000256" key="6">
    <source>
        <dbReference type="ARBA" id="ARBA00023134"/>
    </source>
</evidence>
<evidence type="ECO:0000256" key="5">
    <source>
        <dbReference type="ARBA" id="ARBA00022842"/>
    </source>
</evidence>
<comment type="caution">
    <text evidence="8">Lacks conserved residue(s) required for the propagation of feature annotation.</text>
</comment>
<dbReference type="PANTHER" id="PTHR19136:SF81">
    <property type="entry name" value="MOLYBDENUM COFACTOR GUANYLYLTRANSFERASE"/>
    <property type="match status" value="1"/>
</dbReference>
<dbReference type="InterPro" id="IPR025877">
    <property type="entry name" value="MobA-like_NTP_Trfase"/>
</dbReference>
<dbReference type="EMBL" id="CP029210">
    <property type="protein sequence ID" value="AWI53675.1"/>
    <property type="molecule type" value="Genomic_DNA"/>
</dbReference>
<dbReference type="AlphaFoldDB" id="A0A2U8FRI1"/>
<keyword evidence="10" id="KW-0548">Nucleotidyltransferase</keyword>
<evidence type="ECO:0000256" key="8">
    <source>
        <dbReference type="HAMAP-Rule" id="MF_00316"/>
    </source>
</evidence>
<feature type="domain" description="MobA-like NTP transferase" evidence="9">
    <location>
        <begin position="12"/>
        <end position="191"/>
    </location>
</feature>
<comment type="subcellular location">
    <subcellularLocation>
        <location evidence="8">Cytoplasm</location>
    </subcellularLocation>
</comment>
<dbReference type="GO" id="GO:0005737">
    <property type="term" value="C:cytoplasm"/>
    <property type="evidence" value="ECO:0007669"/>
    <property type="project" value="UniProtKB-SubCell"/>
</dbReference>
<sequence length="219" mass="23289">MAERIVACAGWLLAGGEGRRVGGQDKGLLPWRGRPMGDHVLAAMAPQVGGLGIVANRHADRYRALLTHHASGTAHPVAEPPAPTSLGVHADDPGLPPFSGPLAGMLTAMTATPQEWIWFLPCDMPRLPGDVLATLWRAAHRDGADVAVPCTPDGLDGSRHHWVCALMHKRVLPTLQTAFISGERKVGHLIARCKWTSVSFADAAGFANFNTLETEHGGD</sequence>
<evidence type="ECO:0000256" key="7">
    <source>
        <dbReference type="ARBA" id="ARBA00023150"/>
    </source>
</evidence>
<evidence type="ECO:0000313" key="11">
    <source>
        <dbReference type="Proteomes" id="UP000244892"/>
    </source>
</evidence>
<protein>
    <recommendedName>
        <fullName evidence="8">Molybdenum cofactor guanylyltransferase</fullName>
        <shortName evidence="8">MoCo guanylyltransferase</shortName>
        <ecNumber evidence="8">2.7.7.77</ecNumber>
    </recommendedName>
    <alternativeName>
        <fullName evidence="8">GTP:molybdopterin guanylyltransferase</fullName>
    </alternativeName>
    <alternativeName>
        <fullName evidence="8">Mo-MPT guanylyltransferase</fullName>
    </alternativeName>
    <alternativeName>
        <fullName evidence="8">Molybdopterin guanylyltransferase</fullName>
    </alternativeName>
    <alternativeName>
        <fullName evidence="8">Molybdopterin-guanine dinucleotide synthase</fullName>
        <shortName evidence="8">MGD synthase</shortName>
    </alternativeName>
</protein>
<reference evidence="10 11" key="1">
    <citation type="submission" date="2018-05" db="EMBL/GenBank/DDBJ databases">
        <title>complete genome sequence of Aquabacterium olei NBRC 110486.</title>
        <authorList>
            <person name="Tang B."/>
            <person name="Chang J."/>
            <person name="Zhang L."/>
            <person name="Yang H."/>
        </authorList>
    </citation>
    <scope>NUCLEOTIDE SEQUENCE [LARGE SCALE GENOMIC DNA]</scope>
    <source>
        <strain evidence="10 11">NBRC 110486</strain>
    </source>
</reference>
<dbReference type="EC" id="2.7.7.77" evidence="8"/>
<evidence type="ECO:0000256" key="4">
    <source>
        <dbReference type="ARBA" id="ARBA00022741"/>
    </source>
</evidence>
<proteinExistence type="inferred from homology"/>
<evidence type="ECO:0000256" key="2">
    <source>
        <dbReference type="ARBA" id="ARBA00022679"/>
    </source>
</evidence>
<keyword evidence="7 8" id="KW-0501">Molybdenum cofactor biosynthesis</keyword>
<feature type="binding site" evidence="8">
    <location>
        <position position="26"/>
    </location>
    <ligand>
        <name>GTP</name>
        <dbReference type="ChEBI" id="CHEBI:37565"/>
    </ligand>
</feature>
<dbReference type="HAMAP" id="MF_00316">
    <property type="entry name" value="MobA"/>
    <property type="match status" value="1"/>
</dbReference>
<feature type="binding site" evidence="8">
    <location>
        <position position="91"/>
    </location>
    <ligand>
        <name>GTP</name>
        <dbReference type="ChEBI" id="CHEBI:37565"/>
    </ligand>
</feature>
<dbReference type="InterPro" id="IPR029044">
    <property type="entry name" value="Nucleotide-diphossugar_trans"/>
</dbReference>
<dbReference type="Proteomes" id="UP000244892">
    <property type="component" value="Chromosome"/>
</dbReference>
<keyword evidence="1 8" id="KW-0963">Cytoplasm</keyword>
<dbReference type="Gene3D" id="3.90.550.10">
    <property type="entry name" value="Spore Coat Polysaccharide Biosynthesis Protein SpsA, Chain A"/>
    <property type="match status" value="1"/>
</dbReference>
<evidence type="ECO:0000313" key="10">
    <source>
        <dbReference type="EMBL" id="AWI53675.1"/>
    </source>
</evidence>
<comment type="domain">
    <text evidence="8">The N-terminal domain determines nucleotide recognition and specific binding, while the C-terminal domain determines the specific binding to the target protein.</text>
</comment>
<dbReference type="SUPFAM" id="SSF53448">
    <property type="entry name" value="Nucleotide-diphospho-sugar transferases"/>
    <property type="match status" value="1"/>
</dbReference>
<keyword evidence="5 8" id="KW-0460">Magnesium</keyword>
<comment type="function">
    <text evidence="8">Transfers a GMP moiety from GTP to Mo-molybdopterin (Mo-MPT) cofactor (Moco or molybdenum cofactor) to form Mo-molybdopterin guanine dinucleotide (Mo-MGD) cofactor.</text>
</comment>
<comment type="cofactor">
    <cofactor evidence="8">
        <name>Mg(2+)</name>
        <dbReference type="ChEBI" id="CHEBI:18420"/>
    </cofactor>
</comment>
<feature type="binding site" evidence="8">
    <location>
        <position position="123"/>
    </location>
    <ligand>
        <name>Mg(2+)</name>
        <dbReference type="ChEBI" id="CHEBI:18420"/>
    </ligand>
</feature>
<dbReference type="GO" id="GO:0046872">
    <property type="term" value="F:metal ion binding"/>
    <property type="evidence" value="ECO:0007669"/>
    <property type="project" value="UniProtKB-KW"/>
</dbReference>
<comment type="similarity">
    <text evidence="8">Belongs to the MobA family.</text>
</comment>
<keyword evidence="2 8" id="KW-0808">Transferase</keyword>
<dbReference type="OrthoDB" id="9788394at2"/>
<keyword evidence="3 8" id="KW-0479">Metal-binding</keyword>
<keyword evidence="4 8" id="KW-0547">Nucleotide-binding</keyword>
<comment type="subunit">
    <text evidence="8">Monomer.</text>
</comment>
<accession>A0A2U8FRI1</accession>
<dbReference type="KEGG" id="aon:DEH84_09680"/>
<evidence type="ECO:0000256" key="3">
    <source>
        <dbReference type="ARBA" id="ARBA00022723"/>
    </source>
</evidence>
<evidence type="ECO:0000259" key="9">
    <source>
        <dbReference type="Pfam" id="PF12804"/>
    </source>
</evidence>
<dbReference type="InterPro" id="IPR013482">
    <property type="entry name" value="Molybde_CF_guanTrfase"/>
</dbReference>
<dbReference type="GO" id="GO:0005525">
    <property type="term" value="F:GTP binding"/>
    <property type="evidence" value="ECO:0007669"/>
    <property type="project" value="UniProtKB-UniRule"/>
</dbReference>
<feature type="binding site" evidence="8">
    <location>
        <position position="123"/>
    </location>
    <ligand>
        <name>GTP</name>
        <dbReference type="ChEBI" id="CHEBI:37565"/>
    </ligand>
</feature>
<dbReference type="PANTHER" id="PTHR19136">
    <property type="entry name" value="MOLYBDENUM COFACTOR GUANYLYLTRANSFERASE"/>
    <property type="match status" value="1"/>
</dbReference>
<dbReference type="GO" id="GO:0061603">
    <property type="term" value="F:molybdenum cofactor guanylyltransferase activity"/>
    <property type="evidence" value="ECO:0007669"/>
    <property type="project" value="UniProtKB-EC"/>
</dbReference>
<comment type="catalytic activity">
    <reaction evidence="8">
        <text>Mo-molybdopterin + GTP + H(+) = Mo-molybdopterin guanine dinucleotide + diphosphate</text>
        <dbReference type="Rhea" id="RHEA:34243"/>
        <dbReference type="ChEBI" id="CHEBI:15378"/>
        <dbReference type="ChEBI" id="CHEBI:33019"/>
        <dbReference type="ChEBI" id="CHEBI:37565"/>
        <dbReference type="ChEBI" id="CHEBI:71302"/>
        <dbReference type="ChEBI" id="CHEBI:71310"/>
        <dbReference type="EC" id="2.7.7.77"/>
    </reaction>
</comment>
<feature type="binding site" evidence="8">
    <location>
        <begin position="13"/>
        <end position="15"/>
    </location>
    <ligand>
        <name>GTP</name>
        <dbReference type="ChEBI" id="CHEBI:37565"/>
    </ligand>
</feature>
<organism evidence="10 11">
    <name type="scientific">Aquabacterium olei</name>
    <dbReference type="NCBI Taxonomy" id="1296669"/>
    <lineage>
        <taxon>Bacteria</taxon>
        <taxon>Pseudomonadati</taxon>
        <taxon>Pseudomonadota</taxon>
        <taxon>Betaproteobacteria</taxon>
        <taxon>Burkholderiales</taxon>
        <taxon>Aquabacterium</taxon>
    </lineage>
</organism>
<evidence type="ECO:0000256" key="1">
    <source>
        <dbReference type="ARBA" id="ARBA00022490"/>
    </source>
</evidence>
<dbReference type="GO" id="GO:1902758">
    <property type="term" value="P:bis(molybdopterin guanine dinucleotide)molybdenum biosynthetic process"/>
    <property type="evidence" value="ECO:0007669"/>
    <property type="project" value="TreeGrafter"/>
</dbReference>
<keyword evidence="11" id="KW-1185">Reference proteome</keyword>
<name>A0A2U8FRI1_9BURK</name>